<proteinExistence type="predicted"/>
<dbReference type="Proteomes" id="UP001370490">
    <property type="component" value="Unassembled WGS sequence"/>
</dbReference>
<evidence type="ECO:0008006" key="4">
    <source>
        <dbReference type="Google" id="ProtNLM"/>
    </source>
</evidence>
<dbReference type="PANTHER" id="PTHR46629">
    <property type="entry name" value="OS01G0917900 PROTEIN"/>
    <property type="match status" value="1"/>
</dbReference>
<dbReference type="CDD" id="cd16449">
    <property type="entry name" value="RING-HC"/>
    <property type="match status" value="1"/>
</dbReference>
<evidence type="ECO:0000313" key="3">
    <source>
        <dbReference type="Proteomes" id="UP001370490"/>
    </source>
</evidence>
<dbReference type="InterPro" id="IPR013083">
    <property type="entry name" value="Znf_RING/FYVE/PHD"/>
</dbReference>
<feature type="compositionally biased region" description="Polar residues" evidence="1">
    <location>
        <begin position="24"/>
        <end position="46"/>
    </location>
</feature>
<keyword evidence="3" id="KW-1185">Reference proteome</keyword>
<evidence type="ECO:0000256" key="1">
    <source>
        <dbReference type="SAM" id="MobiDB-lite"/>
    </source>
</evidence>
<evidence type="ECO:0000313" key="2">
    <source>
        <dbReference type="EMBL" id="KAK6919304.1"/>
    </source>
</evidence>
<dbReference type="AlphaFoldDB" id="A0AAN8YY01"/>
<dbReference type="SUPFAM" id="SSF57850">
    <property type="entry name" value="RING/U-box"/>
    <property type="match status" value="1"/>
</dbReference>
<gene>
    <name evidence="2" type="ORF">RJ641_015208</name>
</gene>
<accession>A0AAN8YY01</accession>
<name>A0AAN8YY01_9MAGN</name>
<sequence length="161" mass="17449">MNGSDRKTTWKSFKQQLGLSCCGSSWSENTRPLQSPDSVDFMSQTPAGDRHRSPASEMNLATALAAERNLRAAREFDVGPIARGTPRRNESVGAPQFTPLGSLMRLVDGIEGADLKTKKTSKKGGSSDQLCCVCMERNKGAALIPCGHTYCRALFENPNPD</sequence>
<comment type="caution">
    <text evidence="2">The sequence shown here is derived from an EMBL/GenBank/DDBJ whole genome shotgun (WGS) entry which is preliminary data.</text>
</comment>
<protein>
    <recommendedName>
        <fullName evidence="4">RING-type domain-containing protein</fullName>
    </recommendedName>
</protein>
<dbReference type="EMBL" id="JBAMMX010000021">
    <property type="protein sequence ID" value="KAK6919304.1"/>
    <property type="molecule type" value="Genomic_DNA"/>
</dbReference>
<dbReference type="Gene3D" id="3.30.40.10">
    <property type="entry name" value="Zinc/RING finger domain, C3HC4 (zinc finger)"/>
    <property type="match status" value="1"/>
</dbReference>
<organism evidence="2 3">
    <name type="scientific">Dillenia turbinata</name>
    <dbReference type="NCBI Taxonomy" id="194707"/>
    <lineage>
        <taxon>Eukaryota</taxon>
        <taxon>Viridiplantae</taxon>
        <taxon>Streptophyta</taxon>
        <taxon>Embryophyta</taxon>
        <taxon>Tracheophyta</taxon>
        <taxon>Spermatophyta</taxon>
        <taxon>Magnoliopsida</taxon>
        <taxon>eudicotyledons</taxon>
        <taxon>Gunneridae</taxon>
        <taxon>Pentapetalae</taxon>
        <taxon>Dilleniales</taxon>
        <taxon>Dilleniaceae</taxon>
        <taxon>Dillenia</taxon>
    </lineage>
</organism>
<reference evidence="2 3" key="1">
    <citation type="submission" date="2023-12" db="EMBL/GenBank/DDBJ databases">
        <title>A high-quality genome assembly for Dillenia turbinata (Dilleniales).</title>
        <authorList>
            <person name="Chanderbali A."/>
        </authorList>
    </citation>
    <scope>NUCLEOTIDE SEQUENCE [LARGE SCALE GENOMIC DNA]</scope>
    <source>
        <strain evidence="2">LSX21</strain>
        <tissue evidence="2">Leaf</tissue>
    </source>
</reference>
<feature type="region of interest" description="Disordered" evidence="1">
    <location>
        <begin position="24"/>
        <end position="55"/>
    </location>
</feature>